<dbReference type="EMBL" id="HG805891">
    <property type="protein sequence ID" value="CDW54336.1"/>
    <property type="molecule type" value="Genomic_DNA"/>
</dbReference>
<evidence type="ECO:0000256" key="1">
    <source>
        <dbReference type="SAM" id="MobiDB-lite"/>
    </source>
</evidence>
<protein>
    <submittedName>
        <fullName evidence="2">Uncharacterized protein</fullName>
    </submittedName>
</protein>
<reference evidence="2" key="2">
    <citation type="submission" date="2014-03" db="EMBL/GenBank/DDBJ databases">
        <title>The whipworm genome and dual-species transcriptomics of an intimate host-pathogen interaction.</title>
        <authorList>
            <person name="Foth B.J."/>
            <person name="Tsai I.J."/>
            <person name="Reid A.J."/>
            <person name="Bancroft A.J."/>
            <person name="Nichol S."/>
            <person name="Tracey A."/>
            <person name="Holroyd N."/>
            <person name="Cotton J.A."/>
            <person name="Stanley E.J."/>
            <person name="Zarowiecki M."/>
            <person name="Liu J.Z."/>
            <person name="Huckvale T."/>
            <person name="Cooper P.J."/>
            <person name="Grencis R.K."/>
            <person name="Berriman M."/>
        </authorList>
    </citation>
    <scope>NUCLEOTIDE SEQUENCE [LARGE SCALE GENOMIC DNA]</scope>
</reference>
<keyword evidence="3" id="KW-1185">Reference proteome</keyword>
<dbReference type="Proteomes" id="UP000030665">
    <property type="component" value="Unassembled WGS sequence"/>
</dbReference>
<accession>A0A077Z2S5</accession>
<sequence length="135" mass="15629">MSYHKTSKLYSSDLSRIAAAYRHLTYNPQGQRLAVGPPSPTESLQFKYLNRKSISSKSKSNPNYNCQWRSLTARASSQKHRAMNKRKARSHREYHRYHAQQDNWRTYSSGAVGSQPPHTVLTANTDYWICHRSIS</sequence>
<feature type="compositionally biased region" description="Basic residues" evidence="1">
    <location>
        <begin position="77"/>
        <end position="96"/>
    </location>
</feature>
<evidence type="ECO:0000313" key="2">
    <source>
        <dbReference type="EMBL" id="CDW54336.1"/>
    </source>
</evidence>
<proteinExistence type="predicted"/>
<reference evidence="2" key="1">
    <citation type="submission" date="2014-01" db="EMBL/GenBank/DDBJ databases">
        <authorList>
            <person name="Aslett M."/>
        </authorList>
    </citation>
    <scope>NUCLEOTIDE SEQUENCE</scope>
</reference>
<evidence type="ECO:0000313" key="3">
    <source>
        <dbReference type="Proteomes" id="UP000030665"/>
    </source>
</evidence>
<feature type="region of interest" description="Disordered" evidence="1">
    <location>
        <begin position="75"/>
        <end position="96"/>
    </location>
</feature>
<gene>
    <name evidence="2" type="ORF">TTRE_0000260601</name>
</gene>
<dbReference type="AlphaFoldDB" id="A0A077Z2S5"/>
<organism evidence="2 3">
    <name type="scientific">Trichuris trichiura</name>
    <name type="common">Whipworm</name>
    <name type="synonym">Trichocephalus trichiurus</name>
    <dbReference type="NCBI Taxonomy" id="36087"/>
    <lineage>
        <taxon>Eukaryota</taxon>
        <taxon>Metazoa</taxon>
        <taxon>Ecdysozoa</taxon>
        <taxon>Nematoda</taxon>
        <taxon>Enoplea</taxon>
        <taxon>Dorylaimia</taxon>
        <taxon>Trichinellida</taxon>
        <taxon>Trichuridae</taxon>
        <taxon>Trichuris</taxon>
    </lineage>
</organism>
<name>A0A077Z2S5_TRITR</name>